<dbReference type="EMBL" id="BAAAQQ010000002">
    <property type="protein sequence ID" value="GAA2114807.1"/>
    <property type="molecule type" value="Genomic_DNA"/>
</dbReference>
<keyword evidence="3" id="KW-1185">Reference proteome</keyword>
<evidence type="ECO:0000313" key="2">
    <source>
        <dbReference type="EMBL" id="GAA2114807.1"/>
    </source>
</evidence>
<evidence type="ECO:0000313" key="3">
    <source>
        <dbReference type="Proteomes" id="UP001500575"/>
    </source>
</evidence>
<organism evidence="2 3">
    <name type="scientific">Nocardioides bigeumensis</name>
    <dbReference type="NCBI Taxonomy" id="433657"/>
    <lineage>
        <taxon>Bacteria</taxon>
        <taxon>Bacillati</taxon>
        <taxon>Actinomycetota</taxon>
        <taxon>Actinomycetes</taxon>
        <taxon>Propionibacteriales</taxon>
        <taxon>Nocardioidaceae</taxon>
        <taxon>Nocardioides</taxon>
    </lineage>
</organism>
<sequence>MVGGSFRGDVAEIPEPYESSGSSGGPRGIAASVLTPDAGDDPVLMLGGGRGRRSGSAGFSSAVTSEPRPTPSGETPQPD</sequence>
<gene>
    <name evidence="2" type="ORF">GCM10009843_03540</name>
</gene>
<proteinExistence type="predicted"/>
<dbReference type="Proteomes" id="UP001500575">
    <property type="component" value="Unassembled WGS sequence"/>
</dbReference>
<comment type="caution">
    <text evidence="2">The sequence shown here is derived from an EMBL/GenBank/DDBJ whole genome shotgun (WGS) entry which is preliminary data.</text>
</comment>
<protein>
    <submittedName>
        <fullName evidence="2">Uncharacterized protein</fullName>
    </submittedName>
</protein>
<accession>A0ABP5JCG8</accession>
<evidence type="ECO:0000256" key="1">
    <source>
        <dbReference type="SAM" id="MobiDB-lite"/>
    </source>
</evidence>
<name>A0ABP5JCG8_9ACTN</name>
<reference evidence="3" key="1">
    <citation type="journal article" date="2019" name="Int. J. Syst. Evol. Microbiol.">
        <title>The Global Catalogue of Microorganisms (GCM) 10K type strain sequencing project: providing services to taxonomists for standard genome sequencing and annotation.</title>
        <authorList>
            <consortium name="The Broad Institute Genomics Platform"/>
            <consortium name="The Broad Institute Genome Sequencing Center for Infectious Disease"/>
            <person name="Wu L."/>
            <person name="Ma J."/>
        </authorList>
    </citation>
    <scope>NUCLEOTIDE SEQUENCE [LARGE SCALE GENOMIC DNA]</scope>
    <source>
        <strain evidence="3">JCM 16021</strain>
    </source>
</reference>
<feature type="region of interest" description="Disordered" evidence="1">
    <location>
        <begin position="1"/>
        <end position="79"/>
    </location>
</feature>